<sequence>MASSVYTKTGDKGMTSLFTEERVSKCSDRVEAYGSIDELQAFLGLARAHSEKQVIQDELLAIETELWLLMADVASLNQAAKITEDSVLRLEETIDKFDASLAPLDKFICPGDKQSSSYLHVARTVARRAERQMWRVLENEAVHESNLRYLNRLSDLCFIMARVEEEV</sequence>
<evidence type="ECO:0000256" key="6">
    <source>
        <dbReference type="ARBA" id="ARBA00022679"/>
    </source>
</evidence>
<proteinExistence type="inferred from homology"/>
<evidence type="ECO:0000259" key="15">
    <source>
        <dbReference type="Pfam" id="PF01923"/>
    </source>
</evidence>
<evidence type="ECO:0000256" key="9">
    <source>
        <dbReference type="ARBA" id="ARBA00031529"/>
    </source>
</evidence>
<evidence type="ECO:0000256" key="12">
    <source>
        <dbReference type="ARBA" id="ARBA00048555"/>
    </source>
</evidence>
<evidence type="ECO:0000256" key="1">
    <source>
        <dbReference type="ARBA" id="ARBA00005121"/>
    </source>
</evidence>
<protein>
    <recommendedName>
        <fullName evidence="4 14">Corrinoid adenosyltransferase</fullName>
        <ecNumber evidence="3 14">2.5.1.17</ecNumber>
    </recommendedName>
    <alternativeName>
        <fullName evidence="9 14">Cob(II)alamin adenosyltransferase</fullName>
    </alternativeName>
    <alternativeName>
        <fullName evidence="11 14">Cob(II)yrinic acid a,c-diamide adenosyltransferase</fullName>
    </alternativeName>
    <alternativeName>
        <fullName evidence="10 14">Cobinamide/cobalamin adenosyltransferase</fullName>
    </alternativeName>
</protein>
<evidence type="ECO:0000256" key="8">
    <source>
        <dbReference type="ARBA" id="ARBA00022840"/>
    </source>
</evidence>
<dbReference type="RefSeq" id="WP_295189784.1">
    <property type="nucleotide sequence ID" value="NZ_JAWJZA010000021.1"/>
</dbReference>
<evidence type="ECO:0000256" key="3">
    <source>
        <dbReference type="ARBA" id="ARBA00012454"/>
    </source>
</evidence>
<reference evidence="16 17" key="1">
    <citation type="submission" date="2023-10" db="EMBL/GenBank/DDBJ databases">
        <title>Veillonella sp. nov., isolated from a pig farm feces dump.</title>
        <authorList>
            <person name="Chang Y.-H."/>
        </authorList>
    </citation>
    <scope>NUCLEOTIDE SEQUENCE [LARGE SCALE GENOMIC DNA]</scope>
    <source>
        <strain evidence="16 17">YH-vei2233</strain>
    </source>
</reference>
<gene>
    <name evidence="16" type="ORF">RVY80_08750</name>
</gene>
<comment type="catalytic activity">
    <reaction evidence="12 14">
        <text>2 cob(II)yrinate a,c diamide + reduced [electron-transfer flavoprotein] + 2 ATP = 2 adenosylcob(III)yrinate a,c-diamide + 2 triphosphate + oxidized [electron-transfer flavoprotein] + 3 H(+)</text>
        <dbReference type="Rhea" id="RHEA:11528"/>
        <dbReference type="Rhea" id="RHEA-COMP:10685"/>
        <dbReference type="Rhea" id="RHEA-COMP:10686"/>
        <dbReference type="ChEBI" id="CHEBI:15378"/>
        <dbReference type="ChEBI" id="CHEBI:18036"/>
        <dbReference type="ChEBI" id="CHEBI:30616"/>
        <dbReference type="ChEBI" id="CHEBI:57692"/>
        <dbReference type="ChEBI" id="CHEBI:58307"/>
        <dbReference type="ChEBI" id="CHEBI:58503"/>
        <dbReference type="ChEBI" id="CHEBI:58537"/>
        <dbReference type="EC" id="2.5.1.17"/>
    </reaction>
</comment>
<evidence type="ECO:0000256" key="10">
    <source>
        <dbReference type="ARBA" id="ARBA00033334"/>
    </source>
</evidence>
<dbReference type="SUPFAM" id="SSF89028">
    <property type="entry name" value="Cobalamin adenosyltransferase-like"/>
    <property type="match status" value="1"/>
</dbReference>
<dbReference type="PANTHER" id="PTHR12213:SF0">
    <property type="entry name" value="CORRINOID ADENOSYLTRANSFERASE MMAB"/>
    <property type="match status" value="1"/>
</dbReference>
<feature type="domain" description="Cobalamin adenosyltransferase-like" evidence="15">
    <location>
        <begin position="5"/>
        <end position="163"/>
    </location>
</feature>
<dbReference type="EC" id="2.5.1.17" evidence="3 14"/>
<dbReference type="InterPro" id="IPR036451">
    <property type="entry name" value="CblAdoTrfase-like_sf"/>
</dbReference>
<evidence type="ECO:0000256" key="5">
    <source>
        <dbReference type="ARBA" id="ARBA00022573"/>
    </source>
</evidence>
<evidence type="ECO:0000256" key="2">
    <source>
        <dbReference type="ARBA" id="ARBA00007487"/>
    </source>
</evidence>
<dbReference type="InterPro" id="IPR029499">
    <property type="entry name" value="PduO-typ"/>
</dbReference>
<comment type="caution">
    <text evidence="16">The sequence shown here is derived from an EMBL/GenBank/DDBJ whole genome shotgun (WGS) entry which is preliminary data.</text>
</comment>
<accession>A0ABU3ZB67</accession>
<dbReference type="Proteomes" id="UP001272515">
    <property type="component" value="Unassembled WGS sequence"/>
</dbReference>
<evidence type="ECO:0000256" key="13">
    <source>
        <dbReference type="ARBA" id="ARBA00048692"/>
    </source>
</evidence>
<dbReference type="Gene3D" id="1.20.1200.10">
    <property type="entry name" value="Cobalamin adenosyltransferase-like"/>
    <property type="match status" value="1"/>
</dbReference>
<keyword evidence="5 14" id="KW-0169">Cobalamin biosynthesis</keyword>
<evidence type="ECO:0000256" key="14">
    <source>
        <dbReference type="RuleBase" id="RU366026"/>
    </source>
</evidence>
<comment type="pathway">
    <text evidence="1 14">Cofactor biosynthesis; adenosylcobalamin biosynthesis; adenosylcobalamin from cob(II)yrinate a,c-diamide: step 2/7.</text>
</comment>
<comment type="catalytic activity">
    <reaction evidence="13 14">
        <text>2 cob(II)alamin + reduced [electron-transfer flavoprotein] + 2 ATP = 2 adenosylcob(III)alamin + 2 triphosphate + oxidized [electron-transfer flavoprotein] + 3 H(+)</text>
        <dbReference type="Rhea" id="RHEA:28671"/>
        <dbReference type="Rhea" id="RHEA-COMP:10685"/>
        <dbReference type="Rhea" id="RHEA-COMP:10686"/>
        <dbReference type="ChEBI" id="CHEBI:15378"/>
        <dbReference type="ChEBI" id="CHEBI:16304"/>
        <dbReference type="ChEBI" id="CHEBI:18036"/>
        <dbReference type="ChEBI" id="CHEBI:18408"/>
        <dbReference type="ChEBI" id="CHEBI:30616"/>
        <dbReference type="ChEBI" id="CHEBI:57692"/>
        <dbReference type="ChEBI" id="CHEBI:58307"/>
        <dbReference type="EC" id="2.5.1.17"/>
    </reaction>
</comment>
<organism evidence="16 17">
    <name type="scientific">Veillonella absiana</name>
    <dbReference type="NCBI Taxonomy" id="3079305"/>
    <lineage>
        <taxon>Bacteria</taxon>
        <taxon>Bacillati</taxon>
        <taxon>Bacillota</taxon>
        <taxon>Negativicutes</taxon>
        <taxon>Veillonellales</taxon>
        <taxon>Veillonellaceae</taxon>
        <taxon>Veillonella</taxon>
    </lineage>
</organism>
<keyword evidence="8 14" id="KW-0067">ATP-binding</keyword>
<comment type="similarity">
    <text evidence="2 14">Belongs to the Cob(I)alamin adenosyltransferase family.</text>
</comment>
<evidence type="ECO:0000256" key="4">
    <source>
        <dbReference type="ARBA" id="ARBA00020963"/>
    </source>
</evidence>
<dbReference type="InterPro" id="IPR016030">
    <property type="entry name" value="CblAdoTrfase-like"/>
</dbReference>
<dbReference type="PANTHER" id="PTHR12213">
    <property type="entry name" value="CORRINOID ADENOSYLTRANSFERASE"/>
    <property type="match status" value="1"/>
</dbReference>
<dbReference type="NCBIfam" id="TIGR00636">
    <property type="entry name" value="PduO_Nterm"/>
    <property type="match status" value="1"/>
</dbReference>
<name>A0ABU3ZB67_9FIRM</name>
<keyword evidence="7 14" id="KW-0547">Nucleotide-binding</keyword>
<evidence type="ECO:0000313" key="17">
    <source>
        <dbReference type="Proteomes" id="UP001272515"/>
    </source>
</evidence>
<dbReference type="EMBL" id="JAWJZB010000010">
    <property type="protein sequence ID" value="MDV5088911.1"/>
    <property type="molecule type" value="Genomic_DNA"/>
</dbReference>
<evidence type="ECO:0000256" key="7">
    <source>
        <dbReference type="ARBA" id="ARBA00022741"/>
    </source>
</evidence>
<evidence type="ECO:0000256" key="11">
    <source>
        <dbReference type="ARBA" id="ARBA00033354"/>
    </source>
</evidence>
<keyword evidence="17" id="KW-1185">Reference proteome</keyword>
<dbReference type="Pfam" id="PF01923">
    <property type="entry name" value="Cob_adeno_trans"/>
    <property type="match status" value="1"/>
</dbReference>
<keyword evidence="6 14" id="KW-0808">Transferase</keyword>
<evidence type="ECO:0000313" key="16">
    <source>
        <dbReference type="EMBL" id="MDV5088911.1"/>
    </source>
</evidence>
<dbReference type="GO" id="GO:0008817">
    <property type="term" value="F:corrinoid adenosyltransferase activity"/>
    <property type="evidence" value="ECO:0007669"/>
    <property type="project" value="UniProtKB-EC"/>
</dbReference>